<dbReference type="AlphaFoldDB" id="A0AA40KJG0"/>
<organism evidence="2 3">
    <name type="scientific">Melipona bicolor</name>
    <dbReference type="NCBI Taxonomy" id="60889"/>
    <lineage>
        <taxon>Eukaryota</taxon>
        <taxon>Metazoa</taxon>
        <taxon>Ecdysozoa</taxon>
        <taxon>Arthropoda</taxon>
        <taxon>Hexapoda</taxon>
        <taxon>Insecta</taxon>
        <taxon>Pterygota</taxon>
        <taxon>Neoptera</taxon>
        <taxon>Endopterygota</taxon>
        <taxon>Hymenoptera</taxon>
        <taxon>Apocrita</taxon>
        <taxon>Aculeata</taxon>
        <taxon>Apoidea</taxon>
        <taxon>Anthophila</taxon>
        <taxon>Apidae</taxon>
        <taxon>Melipona</taxon>
    </lineage>
</organism>
<reference evidence="2" key="1">
    <citation type="submission" date="2021-10" db="EMBL/GenBank/DDBJ databases">
        <title>Melipona bicolor Genome sequencing and assembly.</title>
        <authorList>
            <person name="Araujo N.S."/>
            <person name="Arias M.C."/>
        </authorList>
    </citation>
    <scope>NUCLEOTIDE SEQUENCE</scope>
    <source>
        <strain evidence="2">USP_2M_L1-L4_2017</strain>
        <tissue evidence="2">Whole body</tissue>
    </source>
</reference>
<evidence type="ECO:0000256" key="1">
    <source>
        <dbReference type="SAM" id="MobiDB-lite"/>
    </source>
</evidence>
<feature type="region of interest" description="Disordered" evidence="1">
    <location>
        <begin position="1"/>
        <end position="22"/>
    </location>
</feature>
<name>A0AA40KJG0_9HYME</name>
<proteinExistence type="predicted"/>
<protein>
    <submittedName>
        <fullName evidence="2">Uncharacterized protein</fullName>
    </submittedName>
</protein>
<comment type="caution">
    <text evidence="2">The sequence shown here is derived from an EMBL/GenBank/DDBJ whole genome shotgun (WGS) entry which is preliminary data.</text>
</comment>
<dbReference type="Proteomes" id="UP001177670">
    <property type="component" value="Unassembled WGS sequence"/>
</dbReference>
<gene>
    <name evidence="2" type="ORF">K0M31_009106</name>
</gene>
<keyword evidence="3" id="KW-1185">Reference proteome</keyword>
<accession>A0AA40KJG0</accession>
<feature type="non-terminal residue" evidence="2">
    <location>
        <position position="115"/>
    </location>
</feature>
<evidence type="ECO:0000313" key="2">
    <source>
        <dbReference type="EMBL" id="KAK1122663.1"/>
    </source>
</evidence>
<sequence>MAITAVTSCLGPPPLPPGKRFLQKSSKKLSSTYRSFRDPAVESWIPGGVLDMSRARLHPRRSERSPMICTISNGNLFRSRSEGNLSARKTSAVLSATPLDKCIQAIYGSWKNLMH</sequence>
<dbReference type="EMBL" id="JAHYIQ010000022">
    <property type="protein sequence ID" value="KAK1122663.1"/>
    <property type="molecule type" value="Genomic_DNA"/>
</dbReference>
<evidence type="ECO:0000313" key="3">
    <source>
        <dbReference type="Proteomes" id="UP001177670"/>
    </source>
</evidence>